<evidence type="ECO:0000313" key="2">
    <source>
        <dbReference type="Proteomes" id="UP000249645"/>
    </source>
</evidence>
<dbReference type="SUPFAM" id="SSF48613">
    <property type="entry name" value="Heme oxygenase-like"/>
    <property type="match status" value="1"/>
</dbReference>
<dbReference type="InterPro" id="IPR016084">
    <property type="entry name" value="Haem_Oase-like_multi-hlx"/>
</dbReference>
<dbReference type="Proteomes" id="UP000249645">
    <property type="component" value="Unassembled WGS sequence"/>
</dbReference>
<name>A0A2W5GQQ0_9SPHI</name>
<reference evidence="1 2" key="1">
    <citation type="submission" date="2017-11" db="EMBL/GenBank/DDBJ databases">
        <title>Infants hospitalized years apart are colonized by the same room-sourced microbial strains.</title>
        <authorList>
            <person name="Brooks B."/>
            <person name="Olm M.R."/>
            <person name="Firek B.A."/>
            <person name="Baker R."/>
            <person name="Thomas B.C."/>
            <person name="Morowitz M.J."/>
            <person name="Banfield J.F."/>
        </authorList>
    </citation>
    <scope>NUCLEOTIDE SEQUENCE [LARGE SCALE GENOMIC DNA]</scope>
    <source>
        <strain evidence="1">S2_009_000_R2_76</strain>
    </source>
</reference>
<dbReference type="Pfam" id="PF11251">
    <property type="entry name" value="DUF3050"/>
    <property type="match status" value="1"/>
</dbReference>
<comment type="caution">
    <text evidence="1">The sequence shown here is derived from an EMBL/GenBank/DDBJ whole genome shotgun (WGS) entry which is preliminary data.</text>
</comment>
<dbReference type="AlphaFoldDB" id="A0A2W5GQQ0"/>
<sequence length="197" mass="22315">TCVTLPWKPVGDAETRYLINEIVTGEESDVDQYGVRSSHYELYLKAMQELGSSTSAVEAFVSKINIDNYKSIIEQSALPDSVKAFMSYSFATALEAPVHVLASVFTFGREDLIPDMFIQIVQELSKDNPEKLHIFRYYLERHIEVDGDEHSLLGIQMVEKLCGSDGRKWKEATDAALKGLEMRNQLWNGVLEELYAQ</sequence>
<organism evidence="1 2">
    <name type="scientific">Pseudopedobacter saltans</name>
    <dbReference type="NCBI Taxonomy" id="151895"/>
    <lineage>
        <taxon>Bacteria</taxon>
        <taxon>Pseudomonadati</taxon>
        <taxon>Bacteroidota</taxon>
        <taxon>Sphingobacteriia</taxon>
        <taxon>Sphingobacteriales</taxon>
        <taxon>Sphingobacteriaceae</taxon>
        <taxon>Pseudopedobacter</taxon>
    </lineage>
</organism>
<feature type="non-terminal residue" evidence="1">
    <location>
        <position position="1"/>
    </location>
</feature>
<gene>
    <name evidence="1" type="ORF">DI598_13065</name>
</gene>
<dbReference type="InterPro" id="IPR024423">
    <property type="entry name" value="DUF3050"/>
</dbReference>
<proteinExistence type="predicted"/>
<accession>A0A2W5GQQ0</accession>
<evidence type="ECO:0000313" key="1">
    <source>
        <dbReference type="EMBL" id="PZP45572.1"/>
    </source>
</evidence>
<dbReference type="EMBL" id="QFOI01000257">
    <property type="protein sequence ID" value="PZP45572.1"/>
    <property type="molecule type" value="Genomic_DNA"/>
</dbReference>
<protein>
    <submittedName>
        <fullName evidence="1">Heme oxygenase</fullName>
    </submittedName>
</protein>
<dbReference type="Gene3D" id="1.20.910.10">
    <property type="entry name" value="Heme oxygenase-like"/>
    <property type="match status" value="1"/>
</dbReference>